<feature type="transmembrane region" description="Helical" evidence="6">
    <location>
        <begin position="566"/>
        <end position="592"/>
    </location>
</feature>
<evidence type="ECO:0000259" key="7">
    <source>
        <dbReference type="PROSITE" id="PS50850"/>
    </source>
</evidence>
<feature type="transmembrane region" description="Helical" evidence="6">
    <location>
        <begin position="324"/>
        <end position="346"/>
    </location>
</feature>
<feature type="transmembrane region" description="Helical" evidence="6">
    <location>
        <begin position="393"/>
        <end position="413"/>
    </location>
</feature>
<dbReference type="Proteomes" id="UP001201163">
    <property type="component" value="Unassembled WGS sequence"/>
</dbReference>
<dbReference type="InterPro" id="IPR011701">
    <property type="entry name" value="MFS"/>
</dbReference>
<accession>A0AAD4QAU0</accession>
<feature type="compositionally biased region" description="Basic and acidic residues" evidence="5">
    <location>
        <begin position="663"/>
        <end position="673"/>
    </location>
</feature>
<evidence type="ECO:0000256" key="4">
    <source>
        <dbReference type="ARBA" id="ARBA00023136"/>
    </source>
</evidence>
<dbReference type="InterPro" id="IPR036259">
    <property type="entry name" value="MFS_trans_sf"/>
</dbReference>
<feature type="transmembrane region" description="Helical" evidence="6">
    <location>
        <begin position="257"/>
        <end position="278"/>
    </location>
</feature>
<proteinExistence type="predicted"/>
<evidence type="ECO:0000256" key="3">
    <source>
        <dbReference type="ARBA" id="ARBA00022989"/>
    </source>
</evidence>
<evidence type="ECO:0000313" key="8">
    <source>
        <dbReference type="EMBL" id="KAH8997257.1"/>
    </source>
</evidence>
<evidence type="ECO:0000256" key="2">
    <source>
        <dbReference type="ARBA" id="ARBA00022692"/>
    </source>
</evidence>
<dbReference type="GO" id="GO:0005886">
    <property type="term" value="C:plasma membrane"/>
    <property type="evidence" value="ECO:0007669"/>
    <property type="project" value="TreeGrafter"/>
</dbReference>
<comment type="subcellular location">
    <subcellularLocation>
        <location evidence="1">Membrane</location>
        <topology evidence="1">Multi-pass membrane protein</topology>
    </subcellularLocation>
</comment>
<feature type="transmembrane region" description="Helical" evidence="6">
    <location>
        <begin position="470"/>
        <end position="495"/>
    </location>
</feature>
<dbReference type="Gene3D" id="1.20.1250.20">
    <property type="entry name" value="MFS general substrate transporter like domains"/>
    <property type="match status" value="1"/>
</dbReference>
<dbReference type="AlphaFoldDB" id="A0AAD4QAU0"/>
<comment type="caution">
    <text evidence="8">The sequence shown here is derived from an EMBL/GenBank/DDBJ whole genome shotgun (WGS) entry which is preliminary data.</text>
</comment>
<protein>
    <submittedName>
        <fullName evidence="8">Major facilitator superfamily domain-containing protein</fullName>
    </submittedName>
</protein>
<feature type="region of interest" description="Disordered" evidence="5">
    <location>
        <begin position="652"/>
        <end position="673"/>
    </location>
</feature>
<dbReference type="Gene3D" id="1.20.1720.10">
    <property type="entry name" value="Multidrug resistance protein D"/>
    <property type="match status" value="1"/>
</dbReference>
<dbReference type="PROSITE" id="PS50850">
    <property type="entry name" value="MFS"/>
    <property type="match status" value="1"/>
</dbReference>
<feature type="transmembrane region" description="Helical" evidence="6">
    <location>
        <begin position="536"/>
        <end position="554"/>
    </location>
</feature>
<evidence type="ECO:0000256" key="5">
    <source>
        <dbReference type="SAM" id="MobiDB-lite"/>
    </source>
</evidence>
<dbReference type="SUPFAM" id="SSF103473">
    <property type="entry name" value="MFS general substrate transporter"/>
    <property type="match status" value="1"/>
</dbReference>
<dbReference type="PROSITE" id="PS00217">
    <property type="entry name" value="SUGAR_TRANSPORT_2"/>
    <property type="match status" value="1"/>
</dbReference>
<feature type="transmembrane region" description="Helical" evidence="6">
    <location>
        <begin position="507"/>
        <end position="529"/>
    </location>
</feature>
<feature type="transmembrane region" description="Helical" evidence="6">
    <location>
        <begin position="232"/>
        <end position="250"/>
    </location>
</feature>
<dbReference type="InterPro" id="IPR005829">
    <property type="entry name" value="Sugar_transporter_CS"/>
</dbReference>
<evidence type="ECO:0000313" key="9">
    <source>
        <dbReference type="Proteomes" id="UP001201163"/>
    </source>
</evidence>
<feature type="domain" description="Major facilitator superfamily (MFS) profile" evidence="7">
    <location>
        <begin position="166"/>
        <end position="650"/>
    </location>
</feature>
<name>A0AAD4QAU0_9AGAM</name>
<feature type="transmembrane region" description="Helical" evidence="6">
    <location>
        <begin position="290"/>
        <end position="312"/>
    </location>
</feature>
<gene>
    <name evidence="8" type="ORF">EDB92DRAFT_1838718</name>
</gene>
<keyword evidence="9" id="KW-1185">Reference proteome</keyword>
<dbReference type="GO" id="GO:0022857">
    <property type="term" value="F:transmembrane transporter activity"/>
    <property type="evidence" value="ECO:0007669"/>
    <property type="project" value="InterPro"/>
</dbReference>
<feature type="transmembrane region" description="Helical" evidence="6">
    <location>
        <begin position="366"/>
        <end position="386"/>
    </location>
</feature>
<feature type="transmembrane region" description="Helical" evidence="6">
    <location>
        <begin position="433"/>
        <end position="458"/>
    </location>
</feature>
<dbReference type="InterPro" id="IPR020846">
    <property type="entry name" value="MFS_dom"/>
</dbReference>
<dbReference type="PANTHER" id="PTHR23501:SF102">
    <property type="entry name" value="DRUG TRANSPORTER, PUTATIVE (AFU_ORTHOLOGUE AFUA_3G08530)-RELATED"/>
    <property type="match status" value="1"/>
</dbReference>
<organism evidence="8 9">
    <name type="scientific">Lactarius akahatsu</name>
    <dbReference type="NCBI Taxonomy" id="416441"/>
    <lineage>
        <taxon>Eukaryota</taxon>
        <taxon>Fungi</taxon>
        <taxon>Dikarya</taxon>
        <taxon>Basidiomycota</taxon>
        <taxon>Agaricomycotina</taxon>
        <taxon>Agaricomycetes</taxon>
        <taxon>Russulales</taxon>
        <taxon>Russulaceae</taxon>
        <taxon>Lactarius</taxon>
    </lineage>
</organism>
<evidence type="ECO:0000256" key="6">
    <source>
        <dbReference type="SAM" id="Phobius"/>
    </source>
</evidence>
<keyword evidence="2 6" id="KW-0812">Transmembrane</keyword>
<dbReference type="Pfam" id="PF07690">
    <property type="entry name" value="MFS_1"/>
    <property type="match status" value="1"/>
</dbReference>
<keyword evidence="4 6" id="KW-0472">Membrane</keyword>
<keyword evidence="3 6" id="KW-1133">Transmembrane helix</keyword>
<dbReference type="PANTHER" id="PTHR23501">
    <property type="entry name" value="MAJOR FACILITATOR SUPERFAMILY"/>
    <property type="match status" value="1"/>
</dbReference>
<dbReference type="EMBL" id="JAKELL010000007">
    <property type="protein sequence ID" value="KAH8997257.1"/>
    <property type="molecule type" value="Genomic_DNA"/>
</dbReference>
<reference evidence="8" key="1">
    <citation type="submission" date="2022-01" db="EMBL/GenBank/DDBJ databases">
        <title>Comparative genomics reveals a dynamic genome evolution in the ectomycorrhizal milk-cap (Lactarius) mushrooms.</title>
        <authorList>
            <consortium name="DOE Joint Genome Institute"/>
            <person name="Lebreton A."/>
            <person name="Tang N."/>
            <person name="Kuo A."/>
            <person name="LaButti K."/>
            <person name="Drula E."/>
            <person name="Barry K."/>
            <person name="Clum A."/>
            <person name="Lipzen A."/>
            <person name="Mousain D."/>
            <person name="Ng V."/>
            <person name="Wang R."/>
            <person name="Wang X."/>
            <person name="Dai Y."/>
            <person name="Henrissat B."/>
            <person name="Grigoriev I.V."/>
            <person name="Guerin-Laguette A."/>
            <person name="Yu F."/>
            <person name="Martin F.M."/>
        </authorList>
    </citation>
    <scope>NUCLEOTIDE SEQUENCE</scope>
    <source>
        <strain evidence="8">QP</strain>
    </source>
</reference>
<evidence type="ECO:0000256" key="1">
    <source>
        <dbReference type="ARBA" id="ARBA00004141"/>
    </source>
</evidence>
<sequence length="673" mass="71576">MYSPYEVNILIGVSELNTYLAPIWTWQPSDEFCHATIFSDALFSFRSRFNSSETISQSLRTTSQEYLPVYLQLPSLISMFHLLRWPSRSVTSDNRTHLGSVLSDGGCKAGSMSPATSSAASSATHLPEATNKSQALPYFVGEKETNKKIDGPCHSQSLSTVRILLAHIGAALTLFLATTDATIVSTCLPTIIREFEGSQSDYTWIGVAYLLTQTACQPLYGRISDLTGRKCVLFSSILVFALGSLLCGAARDIKWLIAARALSGMGGGGIVCSVWVITSEIVEVKNRAKWSQALSVTWSCSAIAGPLLGGLFSGHGSSALGWRWAFYLNIPICCAGAVVLILSLHGIELAVPEGASWKDFLRKFDFVGLLLFMGSTSCIIVGFSFASADGWTAPSTLTLIIVGSCLLIAAGVHEVWTTRDALFPHAIFNNFNIIILLIVSLLHSVAFNSGTFYLALYFQTVNASITKLRAATMVLPYSLGSSLASIPIAWLLAAIQTRTHNTVGQKWVISTGLFIATTGFALLCLLGVGTPIMMQSFLPLLAGIGVGMLFHAPYQAFTGALSPKELAAGTGAFFLVRFTGATVGLSIAGAIYEGSVSRNLLQGTSLASQSATSDFHRVAIAVGAIRDVWTMCAPCLGSALLLSLLSRPTPLPPSAASAGTDTPRADANVKEAA</sequence>